<evidence type="ECO:0000256" key="2">
    <source>
        <dbReference type="SAM" id="Phobius"/>
    </source>
</evidence>
<name>A0A5M9ZJ74_9BIFI</name>
<gene>
    <name evidence="3" type="ORF">EMO91_10600</name>
</gene>
<accession>A0A5M9ZJ74</accession>
<dbReference type="EMBL" id="RZUH01000009">
    <property type="protein sequence ID" value="KAA8826972.1"/>
    <property type="molecule type" value="Genomic_DNA"/>
</dbReference>
<dbReference type="AlphaFoldDB" id="A0A5M9ZJ74"/>
<comment type="caution">
    <text evidence="3">The sequence shown here is derived from an EMBL/GenBank/DDBJ whole genome shotgun (WGS) entry which is preliminary data.</text>
</comment>
<keyword evidence="2" id="KW-0472">Membrane</keyword>
<protein>
    <submittedName>
        <fullName evidence="3">Uncharacterized protein</fullName>
    </submittedName>
</protein>
<evidence type="ECO:0000313" key="3">
    <source>
        <dbReference type="EMBL" id="KAA8826972.1"/>
    </source>
</evidence>
<sequence>MPARLTAWARALPGRMAAWLKALPGRAWTWLKSARGRAVWGRLLLCAVLIPAAPYLTVLWRIMLSGSATDQMVIVYAAAVILVLKSMRRRLKALDAEDDAGDGRADTPRRRPSGRSRKRGAR</sequence>
<feature type="transmembrane region" description="Helical" evidence="2">
    <location>
        <begin position="39"/>
        <end position="56"/>
    </location>
</feature>
<dbReference type="Proteomes" id="UP000410049">
    <property type="component" value="Unassembled WGS sequence"/>
</dbReference>
<reference evidence="3 4" key="1">
    <citation type="journal article" date="2019" name="Syst. Appl. Microbiol.">
        <title>Characterization of Bifidobacterium species in feaces of the Egyptian fruit bat: Description of B. vespertilionis sp. nov. and B. rousetti sp. nov.</title>
        <authorList>
            <person name="Modesto M."/>
            <person name="Satti M."/>
            <person name="Watanabe K."/>
            <person name="Puglisi E."/>
            <person name="Morelli L."/>
            <person name="Huang C.-H."/>
            <person name="Liou J.-S."/>
            <person name="Miyashita M."/>
            <person name="Tamura T."/>
            <person name="Saito S."/>
            <person name="Mori K."/>
            <person name="Huang L."/>
            <person name="Sciavilla P."/>
            <person name="Sandri C."/>
            <person name="Spiezio C."/>
            <person name="Vitali F."/>
            <person name="Cavalieri D."/>
            <person name="Perpetuini G."/>
            <person name="Tofalo R."/>
            <person name="Bonetti A."/>
            <person name="Arita M."/>
            <person name="Mattarelli P."/>
        </authorList>
    </citation>
    <scope>NUCLEOTIDE SEQUENCE [LARGE SCALE GENOMIC DNA]</scope>
    <source>
        <strain evidence="3 4">RST17</strain>
    </source>
</reference>
<proteinExistence type="predicted"/>
<evidence type="ECO:0000256" key="1">
    <source>
        <dbReference type="SAM" id="MobiDB-lite"/>
    </source>
</evidence>
<evidence type="ECO:0000313" key="4">
    <source>
        <dbReference type="Proteomes" id="UP000410049"/>
    </source>
</evidence>
<keyword evidence="2" id="KW-1133">Transmembrane helix</keyword>
<organism evidence="3 4">
    <name type="scientific">Bifidobacterium myosotis</name>
    <dbReference type="NCBI Taxonomy" id="1630166"/>
    <lineage>
        <taxon>Bacteria</taxon>
        <taxon>Bacillati</taxon>
        <taxon>Actinomycetota</taxon>
        <taxon>Actinomycetes</taxon>
        <taxon>Bifidobacteriales</taxon>
        <taxon>Bifidobacteriaceae</taxon>
        <taxon>Bifidobacterium</taxon>
    </lineage>
</organism>
<feature type="transmembrane region" description="Helical" evidence="2">
    <location>
        <begin position="62"/>
        <end position="84"/>
    </location>
</feature>
<feature type="region of interest" description="Disordered" evidence="1">
    <location>
        <begin position="98"/>
        <end position="122"/>
    </location>
</feature>
<dbReference type="RefSeq" id="WP_150379928.1">
    <property type="nucleotide sequence ID" value="NZ_RZUH01000009.1"/>
</dbReference>
<keyword evidence="2" id="KW-0812">Transmembrane</keyword>
<feature type="compositionally biased region" description="Basic residues" evidence="1">
    <location>
        <begin position="110"/>
        <end position="122"/>
    </location>
</feature>